<evidence type="ECO:0000313" key="1">
    <source>
        <dbReference type="EMBL" id="RUS23501.1"/>
    </source>
</evidence>
<gene>
    <name evidence="1" type="ORF">BC938DRAFT_475039</name>
</gene>
<dbReference type="Proteomes" id="UP000274822">
    <property type="component" value="Unassembled WGS sequence"/>
</dbReference>
<sequence length="96" mass="11541">MREEQIRTKRKKGLEFFEYLRRHWPPCTCKTSSQCGQVYHWVDQVVYLTLRFHLRRLPFILDTNNNSLRPDKEMESVALFWFEPASLQVLCNGLGH</sequence>
<protein>
    <submittedName>
        <fullName evidence="1">Uncharacterized protein</fullName>
    </submittedName>
</protein>
<keyword evidence="2" id="KW-1185">Reference proteome</keyword>
<reference evidence="1 2" key="1">
    <citation type="journal article" date="2018" name="New Phytol.">
        <title>Phylogenomics of Endogonaceae and evolution of mycorrhizas within Mucoromycota.</title>
        <authorList>
            <person name="Chang Y."/>
            <person name="Desiro A."/>
            <person name="Na H."/>
            <person name="Sandor L."/>
            <person name="Lipzen A."/>
            <person name="Clum A."/>
            <person name="Barry K."/>
            <person name="Grigoriev I.V."/>
            <person name="Martin F.M."/>
            <person name="Stajich J.E."/>
            <person name="Smith M.E."/>
            <person name="Bonito G."/>
            <person name="Spatafora J.W."/>
        </authorList>
    </citation>
    <scope>NUCLEOTIDE SEQUENCE [LARGE SCALE GENOMIC DNA]</scope>
    <source>
        <strain evidence="1 2">AD002</strain>
    </source>
</reference>
<evidence type="ECO:0000313" key="2">
    <source>
        <dbReference type="Proteomes" id="UP000274822"/>
    </source>
</evidence>
<organism evidence="1 2">
    <name type="scientific">Jimgerdemannia flammicorona</name>
    <dbReference type="NCBI Taxonomy" id="994334"/>
    <lineage>
        <taxon>Eukaryota</taxon>
        <taxon>Fungi</taxon>
        <taxon>Fungi incertae sedis</taxon>
        <taxon>Mucoromycota</taxon>
        <taxon>Mucoromycotina</taxon>
        <taxon>Endogonomycetes</taxon>
        <taxon>Endogonales</taxon>
        <taxon>Endogonaceae</taxon>
        <taxon>Jimgerdemannia</taxon>
    </lineage>
</organism>
<name>A0A433Q122_9FUNG</name>
<comment type="caution">
    <text evidence="1">The sequence shown here is derived from an EMBL/GenBank/DDBJ whole genome shotgun (WGS) entry which is preliminary data.</text>
</comment>
<dbReference type="EMBL" id="RBNJ01019594">
    <property type="protein sequence ID" value="RUS23501.1"/>
    <property type="molecule type" value="Genomic_DNA"/>
</dbReference>
<proteinExistence type="predicted"/>
<accession>A0A433Q122</accession>
<dbReference type="AlphaFoldDB" id="A0A433Q122"/>